<feature type="transmembrane region" description="Helical" evidence="8">
    <location>
        <begin position="72"/>
        <end position="90"/>
    </location>
</feature>
<dbReference type="AlphaFoldDB" id="A0A927BES9"/>
<keyword evidence="5 10" id="KW-0378">Hydrolase</keyword>
<keyword evidence="6 8" id="KW-1133">Transmembrane helix</keyword>
<accession>A0A927BES9</accession>
<evidence type="ECO:0000256" key="2">
    <source>
        <dbReference type="ARBA" id="ARBA00022475"/>
    </source>
</evidence>
<dbReference type="InterPro" id="IPR026392">
    <property type="entry name" value="Exo/Archaeosortase_dom"/>
</dbReference>
<dbReference type="GO" id="GO:0008233">
    <property type="term" value="F:peptidase activity"/>
    <property type="evidence" value="ECO:0007669"/>
    <property type="project" value="UniProtKB-KW"/>
</dbReference>
<name>A0A927BES9_9BACT</name>
<reference evidence="10" key="1">
    <citation type="submission" date="2020-09" db="EMBL/GenBank/DDBJ databases">
        <authorList>
            <person name="Kim M.K."/>
        </authorList>
    </citation>
    <scope>NUCLEOTIDE SEQUENCE</scope>
    <source>
        <strain evidence="10">BT664</strain>
    </source>
</reference>
<evidence type="ECO:0000256" key="8">
    <source>
        <dbReference type="SAM" id="Phobius"/>
    </source>
</evidence>
<keyword evidence="4 8" id="KW-0812">Transmembrane</keyword>
<evidence type="ECO:0000256" key="3">
    <source>
        <dbReference type="ARBA" id="ARBA00022670"/>
    </source>
</evidence>
<evidence type="ECO:0000256" key="7">
    <source>
        <dbReference type="ARBA" id="ARBA00023136"/>
    </source>
</evidence>
<evidence type="ECO:0000256" key="6">
    <source>
        <dbReference type="ARBA" id="ARBA00022989"/>
    </source>
</evidence>
<gene>
    <name evidence="10" type="primary">xrtK</name>
    <name evidence="10" type="ORF">IC235_13630</name>
</gene>
<evidence type="ECO:0000256" key="1">
    <source>
        <dbReference type="ARBA" id="ARBA00004651"/>
    </source>
</evidence>
<dbReference type="Proteomes" id="UP000612233">
    <property type="component" value="Unassembled WGS sequence"/>
</dbReference>
<evidence type="ECO:0000256" key="5">
    <source>
        <dbReference type="ARBA" id="ARBA00022801"/>
    </source>
</evidence>
<sequence>MSSPCRPSYVVVVAAFIAAKLLYAQATTADVRFLLAPTNALVEIMLSSTSVFDAGRGYVHPGLRIVIDKSCAGGNFWLLSWLLLAATYLHQHGRRPALAVLALVVVSFGLTLLVNAARIVGAVTLGRVLPVGGPPPGWLHEAQGALVYLFSLVAAHCALLYFLFKTTAIRAHSA</sequence>
<comment type="caution">
    <text evidence="10">The sequence shown here is derived from an EMBL/GenBank/DDBJ whole genome shotgun (WGS) entry which is preliminary data.</text>
</comment>
<proteinExistence type="predicted"/>
<evidence type="ECO:0000256" key="4">
    <source>
        <dbReference type="ARBA" id="ARBA00022692"/>
    </source>
</evidence>
<dbReference type="GO" id="GO:0006508">
    <property type="term" value="P:proteolysis"/>
    <property type="evidence" value="ECO:0007669"/>
    <property type="project" value="UniProtKB-KW"/>
</dbReference>
<feature type="transmembrane region" description="Helical" evidence="8">
    <location>
        <begin position="97"/>
        <end position="125"/>
    </location>
</feature>
<feature type="signal peptide" evidence="9">
    <location>
        <begin position="1"/>
        <end position="26"/>
    </location>
</feature>
<dbReference type="RefSeq" id="WP_191005736.1">
    <property type="nucleotide sequence ID" value="NZ_JACXAD010000014.1"/>
</dbReference>
<protein>
    <submittedName>
        <fullName evidence="10">Exosortase K</fullName>
        <ecNumber evidence="10">3.4.22.-</ecNumber>
    </submittedName>
</protein>
<dbReference type="InterPro" id="IPR027551">
    <property type="entry name" value="Exosort_XrtK"/>
</dbReference>
<keyword evidence="7 8" id="KW-0472">Membrane</keyword>
<keyword evidence="9" id="KW-0732">Signal</keyword>
<comment type="subcellular location">
    <subcellularLocation>
        <location evidence="1">Cell membrane</location>
        <topology evidence="1">Multi-pass membrane protein</topology>
    </subcellularLocation>
</comment>
<evidence type="ECO:0000313" key="10">
    <source>
        <dbReference type="EMBL" id="MBD2768930.1"/>
    </source>
</evidence>
<dbReference type="NCBIfam" id="TIGR04287">
    <property type="entry name" value="exosort_XrtK"/>
    <property type="match status" value="1"/>
</dbReference>
<evidence type="ECO:0000256" key="9">
    <source>
        <dbReference type="SAM" id="SignalP"/>
    </source>
</evidence>
<organism evidence="10 11">
    <name type="scientific">Hymenobacter montanus</name>
    <dbReference type="NCBI Taxonomy" id="2771359"/>
    <lineage>
        <taxon>Bacteria</taxon>
        <taxon>Pseudomonadati</taxon>
        <taxon>Bacteroidota</taxon>
        <taxon>Cytophagia</taxon>
        <taxon>Cytophagales</taxon>
        <taxon>Hymenobacteraceae</taxon>
        <taxon>Hymenobacter</taxon>
    </lineage>
</organism>
<dbReference type="EC" id="3.4.22.-" evidence="10"/>
<dbReference type="GO" id="GO:0005886">
    <property type="term" value="C:plasma membrane"/>
    <property type="evidence" value="ECO:0007669"/>
    <property type="project" value="UniProtKB-SubCell"/>
</dbReference>
<evidence type="ECO:0000313" key="11">
    <source>
        <dbReference type="Proteomes" id="UP000612233"/>
    </source>
</evidence>
<keyword evidence="3" id="KW-0645">Protease</keyword>
<keyword evidence="11" id="KW-1185">Reference proteome</keyword>
<feature type="transmembrane region" description="Helical" evidence="8">
    <location>
        <begin position="145"/>
        <end position="164"/>
    </location>
</feature>
<keyword evidence="2" id="KW-1003">Cell membrane</keyword>
<dbReference type="EMBL" id="JACXAD010000014">
    <property type="protein sequence ID" value="MBD2768930.1"/>
    <property type="molecule type" value="Genomic_DNA"/>
</dbReference>
<feature type="chain" id="PRO_5036783088" evidence="9">
    <location>
        <begin position="27"/>
        <end position="174"/>
    </location>
</feature>
<dbReference type="NCBIfam" id="TIGR04178">
    <property type="entry name" value="exo_archaeo"/>
    <property type="match status" value="1"/>
</dbReference>